<evidence type="ECO:0000313" key="2">
    <source>
        <dbReference type="Proteomes" id="UP001151760"/>
    </source>
</evidence>
<comment type="caution">
    <text evidence="1">The sequence shown here is derived from an EMBL/GenBank/DDBJ whole genome shotgun (WGS) entry which is preliminary data.</text>
</comment>
<dbReference type="Proteomes" id="UP001151760">
    <property type="component" value="Unassembled WGS sequence"/>
</dbReference>
<keyword evidence="2" id="KW-1185">Reference proteome</keyword>
<protein>
    <submittedName>
        <fullName evidence="1">Uncharacterized protein</fullName>
    </submittedName>
</protein>
<name>A0ABQ5DWJ4_9ASTR</name>
<organism evidence="1 2">
    <name type="scientific">Tanacetum coccineum</name>
    <dbReference type="NCBI Taxonomy" id="301880"/>
    <lineage>
        <taxon>Eukaryota</taxon>
        <taxon>Viridiplantae</taxon>
        <taxon>Streptophyta</taxon>
        <taxon>Embryophyta</taxon>
        <taxon>Tracheophyta</taxon>
        <taxon>Spermatophyta</taxon>
        <taxon>Magnoliopsida</taxon>
        <taxon>eudicotyledons</taxon>
        <taxon>Gunneridae</taxon>
        <taxon>Pentapetalae</taxon>
        <taxon>asterids</taxon>
        <taxon>campanulids</taxon>
        <taxon>Asterales</taxon>
        <taxon>Asteraceae</taxon>
        <taxon>Asteroideae</taxon>
        <taxon>Anthemideae</taxon>
        <taxon>Anthemidinae</taxon>
        <taxon>Tanacetum</taxon>
    </lineage>
</organism>
<reference evidence="1" key="1">
    <citation type="journal article" date="2022" name="Int. J. Mol. Sci.">
        <title>Draft Genome of Tanacetum Coccineum: Genomic Comparison of Closely Related Tanacetum-Family Plants.</title>
        <authorList>
            <person name="Yamashiro T."/>
            <person name="Shiraishi A."/>
            <person name="Nakayama K."/>
            <person name="Satake H."/>
        </authorList>
    </citation>
    <scope>NUCLEOTIDE SEQUENCE</scope>
</reference>
<dbReference type="EMBL" id="BQNB010015719">
    <property type="protein sequence ID" value="GJT43328.1"/>
    <property type="molecule type" value="Genomic_DNA"/>
</dbReference>
<accession>A0ABQ5DWJ4</accession>
<proteinExistence type="predicted"/>
<reference evidence="1" key="2">
    <citation type="submission" date="2022-01" db="EMBL/GenBank/DDBJ databases">
        <authorList>
            <person name="Yamashiro T."/>
            <person name="Shiraishi A."/>
            <person name="Satake H."/>
            <person name="Nakayama K."/>
        </authorList>
    </citation>
    <scope>NUCLEOTIDE SEQUENCE</scope>
</reference>
<evidence type="ECO:0000313" key="1">
    <source>
        <dbReference type="EMBL" id="GJT43328.1"/>
    </source>
</evidence>
<sequence length="265" mass="31598">MGRGTMTIDDEVIRHTYFPKPRAKSYLENFEVDEDEDWVGCFEVGQYKDGNPKYGPVAPSFLDIEDEMERLLAMEAYFNPFKNIIVFKKLIDFLGIKDTPQNPLITKYEKKNGKKTINYTLKPITSAYLRWRDLPSVERHAYSERLLRLQQKNFGTPRVVDWDMFNNYSCDETLRDLMKMEYTHEDGDEFVDYSCERAFSIKEDVYMERCLLFFSTMYFERKVDRTKIMKETCIWFRLCGEEHVFTLPEFAVILGLYDVRNTEKC</sequence>
<gene>
    <name evidence="1" type="ORF">Tco_0952043</name>
</gene>